<evidence type="ECO:0000256" key="1">
    <source>
        <dbReference type="ARBA" id="ARBA00022692"/>
    </source>
</evidence>
<dbReference type="AlphaFoldDB" id="A0A1M5W7N0"/>
<dbReference type="Pfam" id="PF07155">
    <property type="entry name" value="ECF-ribofla_trS"/>
    <property type="match status" value="1"/>
</dbReference>
<dbReference type="OrthoDB" id="9785310at2"/>
<dbReference type="GO" id="GO:0016020">
    <property type="term" value="C:membrane"/>
    <property type="evidence" value="ECO:0007669"/>
    <property type="project" value="InterPro"/>
</dbReference>
<dbReference type="PANTHER" id="PTHR37815:SF3">
    <property type="entry name" value="UPF0397 PROTEIN SPR0429"/>
    <property type="match status" value="1"/>
</dbReference>
<evidence type="ECO:0000256" key="2">
    <source>
        <dbReference type="ARBA" id="ARBA00022989"/>
    </source>
</evidence>
<dbReference type="STRING" id="1121131.SAMN02745229_00939"/>
<evidence type="ECO:0000313" key="4">
    <source>
        <dbReference type="EMBL" id="SHH83475.1"/>
    </source>
</evidence>
<reference evidence="5" key="1">
    <citation type="submission" date="2016-11" db="EMBL/GenBank/DDBJ databases">
        <authorList>
            <person name="Varghese N."/>
            <person name="Submissions S."/>
        </authorList>
    </citation>
    <scope>NUCLEOTIDE SEQUENCE [LARGE SCALE GENOMIC DNA]</scope>
    <source>
        <strain evidence="5">DSM 3071</strain>
    </source>
</reference>
<organism evidence="4 5">
    <name type="scientific">Butyrivibrio fibrisolvens DSM 3071</name>
    <dbReference type="NCBI Taxonomy" id="1121131"/>
    <lineage>
        <taxon>Bacteria</taxon>
        <taxon>Bacillati</taxon>
        <taxon>Bacillota</taxon>
        <taxon>Clostridia</taxon>
        <taxon>Lachnospirales</taxon>
        <taxon>Lachnospiraceae</taxon>
        <taxon>Butyrivibrio</taxon>
    </lineage>
</organism>
<gene>
    <name evidence="4" type="ORF">SAMN02745229_00939</name>
</gene>
<feature type="transmembrane region" description="Helical" evidence="3">
    <location>
        <begin position="113"/>
        <end position="133"/>
    </location>
</feature>
<feature type="transmembrane region" description="Helical" evidence="3">
    <location>
        <begin position="153"/>
        <end position="183"/>
    </location>
</feature>
<feature type="transmembrane region" description="Helical" evidence="3">
    <location>
        <begin position="13"/>
        <end position="33"/>
    </location>
</feature>
<evidence type="ECO:0000313" key="5">
    <source>
        <dbReference type="Proteomes" id="UP000184278"/>
    </source>
</evidence>
<sequence length="207" mass="21722">MKTSQKNKRLIKIAYAGLMAALCYVGYAVFPAITTTGTKIHIGNAFVVLGALLLGGVYGGFAGAIGLSIADILGGYAVSAPRTFICKLAIGLIVGLVAHRFAKISHNHQKSYIVKWSIVSAVAGLAFNCVFEPSLKYIWYTLLTPNSEKAASAISALIAITTAATVVNAVINSVIGVIAYLALRPILFKTGLLGEVDEDPVPIQKAV</sequence>
<dbReference type="Gene3D" id="1.10.1760.20">
    <property type="match status" value="1"/>
</dbReference>
<dbReference type="Proteomes" id="UP000184278">
    <property type="component" value="Unassembled WGS sequence"/>
</dbReference>
<accession>A0A1M5W7N0</accession>
<feature type="transmembrane region" description="Helical" evidence="3">
    <location>
        <begin position="82"/>
        <end position="101"/>
    </location>
</feature>
<name>A0A1M5W7N0_BUTFI</name>
<protein>
    <submittedName>
        <fullName evidence="4">ECF-type riboflavin transporter, S component</fullName>
    </submittedName>
</protein>
<dbReference type="RefSeq" id="WP_073385905.1">
    <property type="nucleotide sequence ID" value="NZ_FQXK01000007.1"/>
</dbReference>
<dbReference type="GeneID" id="89510151"/>
<proteinExistence type="predicted"/>
<dbReference type="PANTHER" id="PTHR37815">
    <property type="entry name" value="UPF0397 PROTEIN BC_2624-RELATED"/>
    <property type="match status" value="1"/>
</dbReference>
<dbReference type="EMBL" id="FQXK01000007">
    <property type="protein sequence ID" value="SHH83475.1"/>
    <property type="molecule type" value="Genomic_DNA"/>
</dbReference>
<evidence type="ECO:0000256" key="3">
    <source>
        <dbReference type="SAM" id="Phobius"/>
    </source>
</evidence>
<dbReference type="InterPro" id="IPR009825">
    <property type="entry name" value="ECF_substrate-spec-like"/>
</dbReference>
<feature type="transmembrane region" description="Helical" evidence="3">
    <location>
        <begin position="45"/>
        <end position="70"/>
    </location>
</feature>
<keyword evidence="1 3" id="KW-0812">Transmembrane</keyword>
<keyword evidence="5" id="KW-1185">Reference proteome</keyword>
<keyword evidence="3" id="KW-0472">Membrane</keyword>
<keyword evidence="2 3" id="KW-1133">Transmembrane helix</keyword>